<comment type="caution">
    <text evidence="3">The sequence shown here is derived from an EMBL/GenBank/DDBJ whole genome shotgun (WGS) entry which is preliminary data.</text>
</comment>
<gene>
    <name evidence="3" type="ORF">Ae201684_014210</name>
</gene>
<reference evidence="3 4" key="1">
    <citation type="submission" date="2019-07" db="EMBL/GenBank/DDBJ databases">
        <title>Genomics analysis of Aphanomyces spp. identifies a new class of oomycete effector associated with host adaptation.</title>
        <authorList>
            <person name="Gaulin E."/>
        </authorList>
    </citation>
    <scope>NUCLEOTIDE SEQUENCE [LARGE SCALE GENOMIC DNA]</scope>
    <source>
        <strain evidence="3 4">ATCC 201684</strain>
    </source>
</reference>
<dbReference type="PANTHER" id="PTHR10658:SF11">
    <property type="entry name" value="VIBRATOR, ISOFORM B"/>
    <property type="match status" value="1"/>
</dbReference>
<dbReference type="InterPro" id="IPR055261">
    <property type="entry name" value="PI_transfer_N"/>
</dbReference>
<dbReference type="AlphaFoldDB" id="A0A6G0WKU7"/>
<feature type="domain" description="Phosphatidylinositol transfer protein N-terminal" evidence="2">
    <location>
        <begin position="1"/>
        <end position="186"/>
    </location>
</feature>
<protein>
    <recommendedName>
        <fullName evidence="2">Phosphatidylinositol transfer protein N-terminal domain-containing protein</fullName>
    </recommendedName>
</protein>
<accession>A0A6G0WKU7</accession>
<dbReference type="PANTHER" id="PTHR10658">
    <property type="entry name" value="PHOSPHATIDYLINOSITOL TRANSFER PROTEIN"/>
    <property type="match status" value="1"/>
</dbReference>
<dbReference type="Pfam" id="PF02121">
    <property type="entry name" value="IP_trans"/>
    <property type="match status" value="1"/>
</dbReference>
<evidence type="ECO:0000256" key="1">
    <source>
        <dbReference type="SAM" id="MobiDB-lite"/>
    </source>
</evidence>
<sequence>MLIHEFRILLNMDVHEFQIAELYVVLDSKNDRSRGTQSIEVLKNEPYDNTQGQLGDISPLSKCRIPRNKGQYTLKKYLLAEVPLYLAALFPKGSLTIVEEAWNAFPTCFTYITSTYFLKHKFFIACESAYLRGNCTEENALHLSQEDLKRRSVQVIRIENDLPTKQPSTPSHVHPSTYKCPKTGRGR</sequence>
<dbReference type="InterPro" id="IPR001666">
    <property type="entry name" value="PI_transfer"/>
</dbReference>
<evidence type="ECO:0000259" key="2">
    <source>
        <dbReference type="Pfam" id="PF02121"/>
    </source>
</evidence>
<dbReference type="EMBL" id="VJMJ01000187">
    <property type="protein sequence ID" value="KAF0727871.1"/>
    <property type="molecule type" value="Genomic_DNA"/>
</dbReference>
<proteinExistence type="predicted"/>
<evidence type="ECO:0000313" key="3">
    <source>
        <dbReference type="EMBL" id="KAF0727871.1"/>
    </source>
</evidence>
<organism evidence="3 4">
    <name type="scientific">Aphanomyces euteiches</name>
    <dbReference type="NCBI Taxonomy" id="100861"/>
    <lineage>
        <taxon>Eukaryota</taxon>
        <taxon>Sar</taxon>
        <taxon>Stramenopiles</taxon>
        <taxon>Oomycota</taxon>
        <taxon>Saprolegniomycetes</taxon>
        <taxon>Saprolegniales</taxon>
        <taxon>Verrucalvaceae</taxon>
        <taxon>Aphanomyces</taxon>
    </lineage>
</organism>
<dbReference type="Proteomes" id="UP000481153">
    <property type="component" value="Unassembled WGS sequence"/>
</dbReference>
<dbReference type="VEuPathDB" id="FungiDB:AeMF1_010991"/>
<dbReference type="Gene3D" id="3.30.530.20">
    <property type="match status" value="1"/>
</dbReference>
<name>A0A6G0WKU7_9STRA</name>
<dbReference type="SUPFAM" id="SSF55961">
    <property type="entry name" value="Bet v1-like"/>
    <property type="match status" value="1"/>
</dbReference>
<keyword evidence="4" id="KW-1185">Reference proteome</keyword>
<evidence type="ECO:0000313" key="4">
    <source>
        <dbReference type="Proteomes" id="UP000481153"/>
    </source>
</evidence>
<feature type="region of interest" description="Disordered" evidence="1">
    <location>
        <begin position="161"/>
        <end position="187"/>
    </location>
</feature>
<dbReference type="InterPro" id="IPR023393">
    <property type="entry name" value="START-like_dom_sf"/>
</dbReference>
<dbReference type="GO" id="GO:0005548">
    <property type="term" value="F:phospholipid transporter activity"/>
    <property type="evidence" value="ECO:0007669"/>
    <property type="project" value="InterPro"/>
</dbReference>